<reference evidence="3 4" key="1">
    <citation type="submission" date="2015-01" db="EMBL/GenBank/DDBJ databases">
        <title>The Genome Sequence of Rhinocladiella mackenzie CBS 650.93.</title>
        <authorList>
            <consortium name="The Broad Institute Genomics Platform"/>
            <person name="Cuomo C."/>
            <person name="de Hoog S."/>
            <person name="Gorbushina A."/>
            <person name="Stielow B."/>
            <person name="Teixiera M."/>
            <person name="Abouelleil A."/>
            <person name="Chapman S.B."/>
            <person name="Priest M."/>
            <person name="Young S.K."/>
            <person name="Wortman J."/>
            <person name="Nusbaum C."/>
            <person name="Birren B."/>
        </authorList>
    </citation>
    <scope>NUCLEOTIDE SEQUENCE [LARGE SCALE GENOMIC DNA]</scope>
    <source>
        <strain evidence="3 4">CBS 650.93</strain>
    </source>
</reference>
<dbReference type="RefSeq" id="XP_013269158.1">
    <property type="nucleotide sequence ID" value="XM_013413704.1"/>
</dbReference>
<keyword evidence="1" id="KW-0472">Membrane</keyword>
<gene>
    <name evidence="3" type="ORF">Z518_07961</name>
</gene>
<dbReference type="Pfam" id="PF16035">
    <property type="entry name" value="Chalcone_2"/>
    <property type="match status" value="1"/>
</dbReference>
<dbReference type="GeneID" id="25296032"/>
<dbReference type="Proteomes" id="UP000053617">
    <property type="component" value="Unassembled WGS sequence"/>
</dbReference>
<dbReference type="SUPFAM" id="SSF54626">
    <property type="entry name" value="Chalcone isomerase"/>
    <property type="match status" value="1"/>
</dbReference>
<dbReference type="AlphaFoldDB" id="A0A0D2FJC3"/>
<feature type="domain" description="Chalcone isomerase" evidence="2">
    <location>
        <begin position="185"/>
        <end position="392"/>
    </location>
</feature>
<dbReference type="VEuPathDB" id="FungiDB:Z518_07961"/>
<organism evidence="3 4">
    <name type="scientific">Rhinocladiella mackenziei CBS 650.93</name>
    <dbReference type="NCBI Taxonomy" id="1442369"/>
    <lineage>
        <taxon>Eukaryota</taxon>
        <taxon>Fungi</taxon>
        <taxon>Dikarya</taxon>
        <taxon>Ascomycota</taxon>
        <taxon>Pezizomycotina</taxon>
        <taxon>Eurotiomycetes</taxon>
        <taxon>Chaetothyriomycetidae</taxon>
        <taxon>Chaetothyriales</taxon>
        <taxon>Herpotrichiellaceae</taxon>
        <taxon>Rhinocladiella</taxon>
    </lineage>
</organism>
<feature type="transmembrane region" description="Helical" evidence="1">
    <location>
        <begin position="84"/>
        <end position="103"/>
    </location>
</feature>
<accession>A0A0D2FJC3</accession>
<dbReference type="EMBL" id="KN847480">
    <property type="protein sequence ID" value="KIX02022.1"/>
    <property type="molecule type" value="Genomic_DNA"/>
</dbReference>
<dbReference type="STRING" id="1442369.A0A0D2FJC3"/>
<dbReference type="InterPro" id="IPR036298">
    <property type="entry name" value="Chalcone_isomerase_sf"/>
</dbReference>
<name>A0A0D2FJC3_9EURO</name>
<protein>
    <recommendedName>
        <fullName evidence="2">Chalcone isomerase domain-containing protein</fullName>
    </recommendedName>
</protein>
<dbReference type="PANTHER" id="PTHR47284">
    <property type="entry name" value="FATTY-ACID-BINDING PROTEIN 2"/>
    <property type="match status" value="1"/>
</dbReference>
<keyword evidence="4" id="KW-1185">Reference proteome</keyword>
<dbReference type="HOGENOM" id="CLU_038840_1_1_1"/>
<dbReference type="GO" id="GO:0016872">
    <property type="term" value="F:intramolecular lyase activity"/>
    <property type="evidence" value="ECO:0007669"/>
    <property type="project" value="InterPro"/>
</dbReference>
<evidence type="ECO:0000313" key="3">
    <source>
        <dbReference type="EMBL" id="KIX02022.1"/>
    </source>
</evidence>
<evidence type="ECO:0000256" key="1">
    <source>
        <dbReference type="SAM" id="Phobius"/>
    </source>
</evidence>
<dbReference type="InterPro" id="IPR016087">
    <property type="entry name" value="Chalcone_isomerase"/>
</dbReference>
<dbReference type="OrthoDB" id="18193at2759"/>
<dbReference type="Gene3D" id="3.50.70.10">
    <property type="match status" value="1"/>
</dbReference>
<keyword evidence="1" id="KW-1133">Transmembrane helix</keyword>
<evidence type="ECO:0000259" key="2">
    <source>
        <dbReference type="Pfam" id="PF16035"/>
    </source>
</evidence>
<sequence>MNTSPFLALVSRHVCGSKPIRFQAIRPSVARLFFTTTRSNASQYSSPTPSYGSSEMLKRRYQKTPSLTDEQKAERANIIKRMRWSAYGIALCTLAIFGTIAMYPNPRQKKEDQQENASDKTKVAQLDAPPSIADTIESAGKAPEVEQIPTGTSTIPTFPKTIYITSDPPSSTPAAANEGTQKEVEYQLVGLGVRTVSILGIQVYVVGLYIAVSDVAALQERLVHSVADPVATTLVPSEKSQLRELLLDPDRGEEIWNNILKDGHVRTAFRIAPTRNTDFMHLRDGFVRGITARSAHFASARNDTSFQDDTFGAALSDFKQALGGGARRKLPRGEMLLLARDAQGKMTVWNEDKRGHRLKMGEVSDERVGRLLWLNYLAGHNVSSEPARQSVIDGVMEFVERPVGTLATQVV</sequence>
<dbReference type="InterPro" id="IPR016088">
    <property type="entry name" value="Chalcone_isomerase_3-sand"/>
</dbReference>
<proteinExistence type="predicted"/>
<evidence type="ECO:0000313" key="4">
    <source>
        <dbReference type="Proteomes" id="UP000053617"/>
    </source>
</evidence>
<dbReference type="PANTHER" id="PTHR47284:SF3">
    <property type="entry name" value="FATTY-ACID-BINDING PROTEIN 2"/>
    <property type="match status" value="1"/>
</dbReference>
<keyword evidence="1" id="KW-0812">Transmembrane</keyword>